<evidence type="ECO:0000256" key="2">
    <source>
        <dbReference type="ARBA" id="ARBA00008520"/>
    </source>
</evidence>
<dbReference type="PANTHER" id="PTHR43649">
    <property type="entry name" value="ARABINOSE-BINDING PROTEIN-RELATED"/>
    <property type="match status" value="1"/>
</dbReference>
<dbReference type="Pfam" id="PF01547">
    <property type="entry name" value="SBP_bac_1"/>
    <property type="match status" value="1"/>
</dbReference>
<dbReference type="PANTHER" id="PTHR43649:SF31">
    <property type="entry name" value="SN-GLYCEROL-3-PHOSPHATE-BINDING PERIPLASMIC PROTEIN UGPB"/>
    <property type="match status" value="1"/>
</dbReference>
<gene>
    <name evidence="5" type="ORF">GCM10010918_54660</name>
</gene>
<dbReference type="GO" id="GO:0030313">
    <property type="term" value="C:cell envelope"/>
    <property type="evidence" value="ECO:0007669"/>
    <property type="project" value="UniProtKB-SubCell"/>
</dbReference>
<evidence type="ECO:0000256" key="1">
    <source>
        <dbReference type="ARBA" id="ARBA00004196"/>
    </source>
</evidence>
<evidence type="ECO:0000256" key="3">
    <source>
        <dbReference type="ARBA" id="ARBA00022448"/>
    </source>
</evidence>
<evidence type="ECO:0000256" key="4">
    <source>
        <dbReference type="ARBA" id="ARBA00022729"/>
    </source>
</evidence>
<evidence type="ECO:0000313" key="5">
    <source>
        <dbReference type="EMBL" id="GGG89042.1"/>
    </source>
</evidence>
<dbReference type="EMBL" id="BMHY01000021">
    <property type="protein sequence ID" value="GGG89042.1"/>
    <property type="molecule type" value="Genomic_DNA"/>
</dbReference>
<evidence type="ECO:0008006" key="7">
    <source>
        <dbReference type="Google" id="ProtNLM"/>
    </source>
</evidence>
<comment type="similarity">
    <text evidence="2">Belongs to the bacterial solute-binding protein 1 family.</text>
</comment>
<organism evidence="5 6">
    <name type="scientific">Paenibacillus radicis</name>
    <name type="common">ex Gao et al. 2016</name>
    <dbReference type="NCBI Taxonomy" id="1737354"/>
    <lineage>
        <taxon>Bacteria</taxon>
        <taxon>Bacillati</taxon>
        <taxon>Bacillota</taxon>
        <taxon>Bacilli</taxon>
        <taxon>Bacillales</taxon>
        <taxon>Paenibacillaceae</taxon>
        <taxon>Paenibacillus</taxon>
    </lineage>
</organism>
<evidence type="ECO:0000313" key="6">
    <source>
        <dbReference type="Proteomes" id="UP000600247"/>
    </source>
</evidence>
<protein>
    <recommendedName>
        <fullName evidence="7">Extracellular solute-binding protein</fullName>
    </recommendedName>
</protein>
<dbReference type="RefSeq" id="WP_188892858.1">
    <property type="nucleotide sequence ID" value="NZ_BMHY01000021.1"/>
</dbReference>
<sequence length="435" mass="48605">MSTRKYLLVIAGAALLSVFLFVPDVNRGVPSTVNDANGESEWTPEVREFAEEEPESIVVTVSMNPEEYERLRVENNRFMMKYPNIHVELNNIEQESVAHDVWMEQLQLGEAPDVMLMNSGWVQELAVKGYLLPTDSLGTGTGDPAPDQPVRLRAPLLWNSYLWGVPLDANPSIIVWNKAMLASASLQNPPKDWDGFKELAERAKAADPEARMVALYPGGLSQLLYWLDAWVPVNLADAAYLRGSNEARNDRLRWLGMAENPGGLFRLSNKLTLGSELEALHLLSAVVSWSEYKALPQAQQNKLVIDHNEPKHVWMDSRSFVVSSGTGAAESAFAWVAEMTSANVQQQNYERFGRLPAINSLYERNSFTSSVSETPPYWWMSLLNEDPAGKPPDPEWPNRRAGWEALWRQYAIGAIDMEAFIGAVQQVQGSSGKSL</sequence>
<comment type="caution">
    <text evidence="5">The sequence shown here is derived from an EMBL/GenBank/DDBJ whole genome shotgun (WGS) entry which is preliminary data.</text>
</comment>
<keyword evidence="4" id="KW-0732">Signal</keyword>
<dbReference type="InterPro" id="IPR006059">
    <property type="entry name" value="SBP"/>
</dbReference>
<name>A0A917MB82_9BACL</name>
<dbReference type="Gene3D" id="3.40.190.10">
    <property type="entry name" value="Periplasmic binding protein-like II"/>
    <property type="match status" value="2"/>
</dbReference>
<dbReference type="InterPro" id="IPR050490">
    <property type="entry name" value="Bact_solute-bd_prot1"/>
</dbReference>
<keyword evidence="3" id="KW-0813">Transport</keyword>
<proteinExistence type="inferred from homology"/>
<comment type="subcellular location">
    <subcellularLocation>
        <location evidence="1">Cell envelope</location>
    </subcellularLocation>
</comment>
<accession>A0A917MB82</accession>
<dbReference type="SUPFAM" id="SSF53850">
    <property type="entry name" value="Periplasmic binding protein-like II"/>
    <property type="match status" value="1"/>
</dbReference>
<reference evidence="5 6" key="1">
    <citation type="journal article" date="2014" name="Int. J. Syst. Evol. Microbiol.">
        <title>Complete genome sequence of Corynebacterium casei LMG S-19264T (=DSM 44701T), isolated from a smear-ripened cheese.</title>
        <authorList>
            <consortium name="US DOE Joint Genome Institute (JGI-PGF)"/>
            <person name="Walter F."/>
            <person name="Albersmeier A."/>
            <person name="Kalinowski J."/>
            <person name="Ruckert C."/>
        </authorList>
    </citation>
    <scope>NUCLEOTIDE SEQUENCE [LARGE SCALE GENOMIC DNA]</scope>
    <source>
        <strain evidence="5 6">CGMCC 1.15286</strain>
    </source>
</reference>
<dbReference type="AlphaFoldDB" id="A0A917MB82"/>
<keyword evidence="6" id="KW-1185">Reference proteome</keyword>
<dbReference type="Proteomes" id="UP000600247">
    <property type="component" value="Unassembled WGS sequence"/>
</dbReference>